<dbReference type="EMBL" id="LKAM01000001">
    <property type="protein sequence ID" value="KUM50801.1"/>
    <property type="molecule type" value="Genomic_DNA"/>
</dbReference>
<geneLocation type="mitochondrion" evidence="1"/>
<gene>
    <name evidence="1" type="ORF">ABT39_MTgene645</name>
</gene>
<proteinExistence type="predicted"/>
<dbReference type="AlphaFoldDB" id="A0A101M4A2"/>
<accession>A0A101M4A2</accession>
<name>A0A101M4A2_PICGL</name>
<evidence type="ECO:0000313" key="1">
    <source>
        <dbReference type="EMBL" id="KUM50801.1"/>
    </source>
</evidence>
<protein>
    <submittedName>
        <fullName evidence="1">Uncharacterized protein</fullName>
    </submittedName>
</protein>
<comment type="caution">
    <text evidence="1">The sequence shown here is derived from an EMBL/GenBank/DDBJ whole genome shotgun (WGS) entry which is preliminary data.</text>
</comment>
<organism evidence="1">
    <name type="scientific">Picea glauca</name>
    <name type="common">White spruce</name>
    <name type="synonym">Pinus glauca</name>
    <dbReference type="NCBI Taxonomy" id="3330"/>
    <lineage>
        <taxon>Eukaryota</taxon>
        <taxon>Viridiplantae</taxon>
        <taxon>Streptophyta</taxon>
        <taxon>Embryophyta</taxon>
        <taxon>Tracheophyta</taxon>
        <taxon>Spermatophyta</taxon>
        <taxon>Pinopsida</taxon>
        <taxon>Pinidae</taxon>
        <taxon>Conifers I</taxon>
        <taxon>Pinales</taxon>
        <taxon>Pinaceae</taxon>
        <taxon>Picea</taxon>
    </lineage>
</organism>
<sequence length="62" mass="7458">MGRWERVEYAKRALRLVCRSPGKRCSCLHSPIFPLLRPINMDSLKPHRSSMREKKHRHYIDI</sequence>
<reference evidence="1" key="1">
    <citation type="journal article" date="2015" name="Genome Biol. Evol.">
        <title>Organellar Genomes of White Spruce (Picea glauca): Assembly and Annotation.</title>
        <authorList>
            <person name="Jackman S.D."/>
            <person name="Warren R.L."/>
            <person name="Gibb E.A."/>
            <person name="Vandervalk B.P."/>
            <person name="Mohamadi H."/>
            <person name="Chu J."/>
            <person name="Raymond A."/>
            <person name="Pleasance S."/>
            <person name="Coope R."/>
            <person name="Wildung M.R."/>
            <person name="Ritland C.E."/>
            <person name="Bousquet J."/>
            <person name="Jones S.J."/>
            <person name="Bohlmann J."/>
            <person name="Birol I."/>
        </authorList>
    </citation>
    <scope>NUCLEOTIDE SEQUENCE [LARGE SCALE GENOMIC DNA]</scope>
    <source>
        <tissue evidence="1">Flushing bud</tissue>
    </source>
</reference>
<keyword evidence="1" id="KW-0496">Mitochondrion</keyword>